<dbReference type="InterPro" id="IPR029044">
    <property type="entry name" value="Nucleotide-diphossugar_trans"/>
</dbReference>
<dbReference type="SUPFAM" id="SSF53448">
    <property type="entry name" value="Nucleotide-diphospho-sugar transferases"/>
    <property type="match status" value="1"/>
</dbReference>
<dbReference type="PANTHER" id="PTHR43685">
    <property type="entry name" value="GLYCOSYLTRANSFERASE"/>
    <property type="match status" value="1"/>
</dbReference>
<dbReference type="AlphaFoldDB" id="A0A0P1EAV4"/>
<dbReference type="Proteomes" id="UP000050786">
    <property type="component" value="Unassembled WGS sequence"/>
</dbReference>
<dbReference type="GO" id="GO:0016757">
    <property type="term" value="F:glycosyltransferase activity"/>
    <property type="evidence" value="ECO:0007669"/>
    <property type="project" value="UniProtKB-KW"/>
</dbReference>
<reference evidence="3" key="1">
    <citation type="submission" date="2015-09" db="EMBL/GenBank/DDBJ databases">
        <authorList>
            <person name="Rodrigo-Torres L."/>
            <person name="Arahal D.R."/>
        </authorList>
    </citation>
    <scope>NUCLEOTIDE SEQUENCE [LARGE SCALE GENOMIC DNA]</scope>
    <source>
        <strain evidence="3">CECT 4293</strain>
    </source>
</reference>
<accession>A0A0P1EAV4</accession>
<dbReference type="EC" id="2.4.1.-" evidence="2"/>
<dbReference type="InterPro" id="IPR050834">
    <property type="entry name" value="Glycosyltransf_2"/>
</dbReference>
<evidence type="ECO:0000313" key="3">
    <source>
        <dbReference type="Proteomes" id="UP000050786"/>
    </source>
</evidence>
<evidence type="ECO:0000313" key="2">
    <source>
        <dbReference type="EMBL" id="CUH45808.1"/>
    </source>
</evidence>
<feature type="domain" description="Glycosyltransferase 2-like" evidence="1">
    <location>
        <begin position="14"/>
        <end position="148"/>
    </location>
</feature>
<dbReference type="EMBL" id="CYPS01000067">
    <property type="protein sequence ID" value="CUH45808.1"/>
    <property type="molecule type" value="Genomic_DNA"/>
</dbReference>
<keyword evidence="3" id="KW-1185">Reference proteome</keyword>
<dbReference type="InterPro" id="IPR001173">
    <property type="entry name" value="Glyco_trans_2-like"/>
</dbReference>
<gene>
    <name evidence="2" type="ORF">RUM4293_04725</name>
</gene>
<dbReference type="Pfam" id="PF00535">
    <property type="entry name" value="Glycos_transf_2"/>
    <property type="match status" value="1"/>
</dbReference>
<name>A0A0P1EAV4_9RHOB</name>
<dbReference type="PANTHER" id="PTHR43685:SF2">
    <property type="entry name" value="GLYCOSYLTRANSFERASE 2-LIKE DOMAIN-CONTAINING PROTEIN"/>
    <property type="match status" value="1"/>
</dbReference>
<sequence length="297" mass="33288">MSASPDTSDAPLISVITATYDLLSQGRQDSFREVIECMARQNCDRAEHIVQDGASSDGSVEFLQNLTADAARTRLISEPDTGLYDAMNKGAKAARGKYLLFLNSDDSLASDDILNIVADRLEATQLDFLFGSTLRRFEDGSESREKRMSLTAILQRMPFCHNSVLLKRDVFLALGGHDTQFSVAADYDLMLHLLTEGYQGERIDDPISMFWGRGATSDDDATAEDYARVWMNYYGGYRSADGLTQSDFARYYQRGHMPVALILERLLKPGTSDAIKAAARHSLWKTTRRSVQFWRSF</sequence>
<proteinExistence type="predicted"/>
<protein>
    <submittedName>
        <fullName evidence="2">PGL/p-HBAD biosynthesis glycosyltransferase/MT3031</fullName>
        <ecNumber evidence="2">2.4.1.-</ecNumber>
    </submittedName>
</protein>
<dbReference type="Gene3D" id="3.90.550.10">
    <property type="entry name" value="Spore Coat Polysaccharide Biosynthesis Protein SpsA, Chain A"/>
    <property type="match status" value="1"/>
</dbReference>
<keyword evidence="2" id="KW-0808">Transferase</keyword>
<evidence type="ECO:0000259" key="1">
    <source>
        <dbReference type="Pfam" id="PF00535"/>
    </source>
</evidence>
<keyword evidence="2" id="KW-0328">Glycosyltransferase</keyword>
<dbReference type="RefSeq" id="WP_058275671.1">
    <property type="nucleotide sequence ID" value="NZ_CYPS01000067.1"/>
</dbReference>
<organism evidence="2 3">
    <name type="scientific">Ruegeria atlantica</name>
    <dbReference type="NCBI Taxonomy" id="81569"/>
    <lineage>
        <taxon>Bacteria</taxon>
        <taxon>Pseudomonadati</taxon>
        <taxon>Pseudomonadota</taxon>
        <taxon>Alphaproteobacteria</taxon>
        <taxon>Rhodobacterales</taxon>
        <taxon>Roseobacteraceae</taxon>
        <taxon>Ruegeria</taxon>
    </lineage>
</organism>